<reference evidence="3 4" key="1">
    <citation type="journal article" date="2024" name="G3 (Bethesda)">
        <title>Genome assembly of Hibiscus sabdariffa L. provides insights into metabolisms of medicinal natural products.</title>
        <authorList>
            <person name="Kim T."/>
        </authorList>
    </citation>
    <scope>NUCLEOTIDE SEQUENCE [LARGE SCALE GENOMIC DNA]</scope>
    <source>
        <strain evidence="3">TK-2024</strain>
        <tissue evidence="3">Old leaves</tissue>
    </source>
</reference>
<dbReference type="InterPro" id="IPR036397">
    <property type="entry name" value="RNaseH_sf"/>
</dbReference>
<evidence type="ECO:0000259" key="2">
    <source>
        <dbReference type="Pfam" id="PF13456"/>
    </source>
</evidence>
<sequence>MSKFSLIPFVVIWFVWLARNEVVFNKKGIDWLHLDFLVRVRLVTWVKAKFSGCDIPLDCLISHPSLALNLCKNPKGALISGRWCPLSWGFLKLNVDEALSSCFEGGIGGLLRDEKDKIFFQFSEPAGNGPPVLMELLVLRVRIRKFLNSSWVNKFSFIVESDCKQVVDWISSQVGVPYLFASFISEIAGLISRFGFVLRLIPRLCNAKADKLANMGIG</sequence>
<feature type="domain" description="RNase H type-1" evidence="2">
    <location>
        <begin position="104"/>
        <end position="215"/>
    </location>
</feature>
<dbReference type="CDD" id="cd06222">
    <property type="entry name" value="RNase_H_like"/>
    <property type="match status" value="1"/>
</dbReference>
<dbReference type="Gene3D" id="3.30.420.10">
    <property type="entry name" value="Ribonuclease H-like superfamily/Ribonuclease H"/>
    <property type="match status" value="1"/>
</dbReference>
<dbReference type="InterPro" id="IPR053151">
    <property type="entry name" value="RNase_H-like"/>
</dbReference>
<comment type="caution">
    <text evidence="3">The sequence shown here is derived from an EMBL/GenBank/DDBJ whole genome shotgun (WGS) entry which is preliminary data.</text>
</comment>
<dbReference type="InterPro" id="IPR002156">
    <property type="entry name" value="RNaseH_domain"/>
</dbReference>
<dbReference type="EMBL" id="JBBPBM010000024">
    <property type="protein sequence ID" value="KAK8543169.1"/>
    <property type="molecule type" value="Genomic_DNA"/>
</dbReference>
<accession>A0ABR2DS16</accession>
<dbReference type="PANTHER" id="PTHR47723:SF19">
    <property type="entry name" value="POLYNUCLEOTIDYL TRANSFERASE, RIBONUCLEASE H-LIKE SUPERFAMILY PROTEIN"/>
    <property type="match status" value="1"/>
</dbReference>
<dbReference type="Proteomes" id="UP001472677">
    <property type="component" value="Unassembled WGS sequence"/>
</dbReference>
<keyword evidence="4" id="KW-1185">Reference proteome</keyword>
<evidence type="ECO:0000256" key="1">
    <source>
        <dbReference type="SAM" id="SignalP"/>
    </source>
</evidence>
<organism evidence="3 4">
    <name type="scientific">Hibiscus sabdariffa</name>
    <name type="common">roselle</name>
    <dbReference type="NCBI Taxonomy" id="183260"/>
    <lineage>
        <taxon>Eukaryota</taxon>
        <taxon>Viridiplantae</taxon>
        <taxon>Streptophyta</taxon>
        <taxon>Embryophyta</taxon>
        <taxon>Tracheophyta</taxon>
        <taxon>Spermatophyta</taxon>
        <taxon>Magnoliopsida</taxon>
        <taxon>eudicotyledons</taxon>
        <taxon>Gunneridae</taxon>
        <taxon>Pentapetalae</taxon>
        <taxon>rosids</taxon>
        <taxon>malvids</taxon>
        <taxon>Malvales</taxon>
        <taxon>Malvaceae</taxon>
        <taxon>Malvoideae</taxon>
        <taxon>Hibiscus</taxon>
    </lineage>
</organism>
<proteinExistence type="predicted"/>
<name>A0ABR2DS16_9ROSI</name>
<dbReference type="Pfam" id="PF13456">
    <property type="entry name" value="RVT_3"/>
    <property type="match status" value="1"/>
</dbReference>
<dbReference type="SUPFAM" id="SSF53098">
    <property type="entry name" value="Ribonuclease H-like"/>
    <property type="match status" value="1"/>
</dbReference>
<dbReference type="InterPro" id="IPR044730">
    <property type="entry name" value="RNase_H-like_dom_plant"/>
</dbReference>
<protein>
    <recommendedName>
        <fullName evidence="2">RNase H type-1 domain-containing protein</fullName>
    </recommendedName>
</protein>
<feature type="chain" id="PRO_5045240852" description="RNase H type-1 domain-containing protein" evidence="1">
    <location>
        <begin position="21"/>
        <end position="218"/>
    </location>
</feature>
<keyword evidence="1" id="KW-0732">Signal</keyword>
<dbReference type="PANTHER" id="PTHR47723">
    <property type="entry name" value="OS05G0353850 PROTEIN"/>
    <property type="match status" value="1"/>
</dbReference>
<feature type="signal peptide" evidence="1">
    <location>
        <begin position="1"/>
        <end position="20"/>
    </location>
</feature>
<evidence type="ECO:0000313" key="3">
    <source>
        <dbReference type="EMBL" id="KAK8543169.1"/>
    </source>
</evidence>
<gene>
    <name evidence="3" type="ORF">V6N12_015733</name>
</gene>
<dbReference type="InterPro" id="IPR012337">
    <property type="entry name" value="RNaseH-like_sf"/>
</dbReference>
<evidence type="ECO:0000313" key="4">
    <source>
        <dbReference type="Proteomes" id="UP001472677"/>
    </source>
</evidence>